<dbReference type="STRING" id="667014.Thein_1254"/>
<dbReference type="EMBL" id="CP002683">
    <property type="protein sequence ID" value="AEH45122.1"/>
    <property type="molecule type" value="Genomic_DNA"/>
</dbReference>
<dbReference type="AlphaFoldDB" id="F8A8N2"/>
<dbReference type="KEGG" id="tid:Thein_1254"/>
<dbReference type="OrthoDB" id="9902457at2"/>
<protein>
    <submittedName>
        <fullName evidence="2">Uncharacterized protein</fullName>
    </submittedName>
</protein>
<proteinExistence type="predicted"/>
<gene>
    <name evidence="2" type="ordered locus">Thein_1254</name>
</gene>
<dbReference type="RefSeq" id="WP_013907864.1">
    <property type="nucleotide sequence ID" value="NC_015681.1"/>
</dbReference>
<reference evidence="3" key="1">
    <citation type="submission" date="2011-04" db="EMBL/GenBank/DDBJ databases">
        <title>The complete genome of Thermodesulfatator indicus DSM 15286.</title>
        <authorList>
            <person name="Lucas S."/>
            <person name="Copeland A."/>
            <person name="Lapidus A."/>
            <person name="Bruce D."/>
            <person name="Goodwin L."/>
            <person name="Pitluck S."/>
            <person name="Peters L."/>
            <person name="Kyrpides N."/>
            <person name="Mavromatis K."/>
            <person name="Pagani I."/>
            <person name="Ivanova N."/>
            <person name="Saunders L."/>
            <person name="Detter J.C."/>
            <person name="Tapia R."/>
            <person name="Han C."/>
            <person name="Land M."/>
            <person name="Hauser L."/>
            <person name="Markowitz V."/>
            <person name="Cheng J.-F."/>
            <person name="Hugenholtz P."/>
            <person name="Woyke T."/>
            <person name="Wu D."/>
            <person name="Spring S."/>
            <person name="Schroeder M."/>
            <person name="Brambilla E."/>
            <person name="Klenk H.-P."/>
            <person name="Eisen J.A."/>
        </authorList>
    </citation>
    <scope>NUCLEOTIDE SEQUENCE [LARGE SCALE GENOMIC DNA]</scope>
    <source>
        <strain evidence="3">DSM 15286 / JCM 11887 / CIR29812</strain>
    </source>
</reference>
<dbReference type="PaxDb" id="667014-Thein_1254"/>
<evidence type="ECO:0000313" key="3">
    <source>
        <dbReference type="Proteomes" id="UP000006793"/>
    </source>
</evidence>
<keyword evidence="1" id="KW-0472">Membrane</keyword>
<dbReference type="InParanoid" id="F8A8N2"/>
<keyword evidence="3" id="KW-1185">Reference proteome</keyword>
<dbReference type="HOGENOM" id="CLU_2792650_0_0_0"/>
<organism evidence="2 3">
    <name type="scientific">Thermodesulfatator indicus (strain DSM 15286 / JCM 11887 / CIR29812)</name>
    <dbReference type="NCBI Taxonomy" id="667014"/>
    <lineage>
        <taxon>Bacteria</taxon>
        <taxon>Pseudomonadati</taxon>
        <taxon>Thermodesulfobacteriota</taxon>
        <taxon>Thermodesulfobacteria</taxon>
        <taxon>Thermodesulfobacteriales</taxon>
        <taxon>Thermodesulfatatoraceae</taxon>
        <taxon>Thermodesulfatator</taxon>
    </lineage>
</organism>
<evidence type="ECO:0000256" key="1">
    <source>
        <dbReference type="SAM" id="Phobius"/>
    </source>
</evidence>
<evidence type="ECO:0000313" key="2">
    <source>
        <dbReference type="EMBL" id="AEH45122.1"/>
    </source>
</evidence>
<keyword evidence="1" id="KW-0812">Transmembrane</keyword>
<dbReference type="Proteomes" id="UP000006793">
    <property type="component" value="Chromosome"/>
</dbReference>
<keyword evidence="1" id="KW-1133">Transmembrane helix</keyword>
<name>F8A8N2_THEID</name>
<sequence length="68" mass="7716">MKSIQALKPHFLKKNTALSEVQEGWCWAEGILGAFCFLMFLALGPFAAIPAFFATFSIPKWIEEEKHK</sequence>
<reference evidence="2 3" key="2">
    <citation type="journal article" date="2012" name="Stand. Genomic Sci.">
        <title>Complete genome sequence of the thermophilic sulfate-reducing ocean bacterium Thermodesulfatator indicus type strain (CIR29812(T)).</title>
        <authorList>
            <person name="Anderson I."/>
            <person name="Saunders E."/>
            <person name="Lapidus A."/>
            <person name="Nolan M."/>
            <person name="Lucas S."/>
            <person name="Tice H."/>
            <person name="Del Rio T.G."/>
            <person name="Cheng J.F."/>
            <person name="Han C."/>
            <person name="Tapia R."/>
            <person name="Goodwin L.A."/>
            <person name="Pitluck S."/>
            <person name="Liolios K."/>
            <person name="Mavromatis K."/>
            <person name="Pagani I."/>
            <person name="Ivanova N."/>
            <person name="Mikhailova N."/>
            <person name="Pati A."/>
            <person name="Chen A."/>
            <person name="Palaniappan K."/>
            <person name="Land M."/>
            <person name="Hauser L."/>
            <person name="Jeffries C.D."/>
            <person name="Chang Y.J."/>
            <person name="Brambilla E.M."/>
            <person name="Rohde M."/>
            <person name="Spring S."/>
            <person name="Goker M."/>
            <person name="Detter J.C."/>
            <person name="Woyke T."/>
            <person name="Bristow J."/>
            <person name="Eisen J.A."/>
            <person name="Markowitz V."/>
            <person name="Hugenholtz P."/>
            <person name="Kyrpides N.C."/>
            <person name="Klenk H.P."/>
        </authorList>
    </citation>
    <scope>NUCLEOTIDE SEQUENCE [LARGE SCALE GENOMIC DNA]</scope>
    <source>
        <strain evidence="3">DSM 15286 / JCM 11887 / CIR29812</strain>
    </source>
</reference>
<feature type="transmembrane region" description="Helical" evidence="1">
    <location>
        <begin position="31"/>
        <end position="58"/>
    </location>
</feature>
<accession>F8A8N2</accession>